<reference evidence="1 2" key="1">
    <citation type="journal article" date="2019" name="Sci. Rep.">
        <title>Orb-weaving spider Araneus ventricosus genome elucidates the spidroin gene catalogue.</title>
        <authorList>
            <person name="Kono N."/>
            <person name="Nakamura H."/>
            <person name="Ohtoshi R."/>
            <person name="Moran D.A.P."/>
            <person name="Shinohara A."/>
            <person name="Yoshida Y."/>
            <person name="Fujiwara M."/>
            <person name="Mori M."/>
            <person name="Tomita M."/>
            <person name="Arakawa K."/>
        </authorList>
    </citation>
    <scope>NUCLEOTIDE SEQUENCE [LARGE SCALE GENOMIC DNA]</scope>
</reference>
<accession>A0A4Y2T1F2</accession>
<dbReference type="PANTHER" id="PTHR45749">
    <property type="match status" value="1"/>
</dbReference>
<dbReference type="OrthoDB" id="6759200at2759"/>
<dbReference type="SUPFAM" id="SSF53098">
    <property type="entry name" value="Ribonuclease H-like"/>
    <property type="match status" value="1"/>
</dbReference>
<evidence type="ECO:0008006" key="3">
    <source>
        <dbReference type="Google" id="ProtNLM"/>
    </source>
</evidence>
<gene>
    <name evidence="1" type="ORF">AVEN_132725_1</name>
</gene>
<dbReference type="AlphaFoldDB" id="A0A4Y2T1F2"/>
<dbReference type="Proteomes" id="UP000499080">
    <property type="component" value="Unassembled WGS sequence"/>
</dbReference>
<dbReference type="PANTHER" id="PTHR45749:SF28">
    <property type="entry name" value="ZINC FINGER MYM-TYPE PROTEIN 1-LIKE-RELATED"/>
    <property type="match status" value="1"/>
</dbReference>
<evidence type="ECO:0000313" key="1">
    <source>
        <dbReference type="EMBL" id="GBN93720.1"/>
    </source>
</evidence>
<proteinExistence type="predicted"/>
<dbReference type="InterPro" id="IPR012337">
    <property type="entry name" value="RNaseH-like_sf"/>
</dbReference>
<keyword evidence="2" id="KW-1185">Reference proteome</keyword>
<evidence type="ECO:0000313" key="2">
    <source>
        <dbReference type="Proteomes" id="UP000499080"/>
    </source>
</evidence>
<dbReference type="EMBL" id="BGPR01025099">
    <property type="protein sequence ID" value="GBN93720.1"/>
    <property type="molecule type" value="Genomic_DNA"/>
</dbReference>
<organism evidence="1 2">
    <name type="scientific">Araneus ventricosus</name>
    <name type="common">Orbweaver spider</name>
    <name type="synonym">Epeira ventricosa</name>
    <dbReference type="NCBI Taxonomy" id="182803"/>
    <lineage>
        <taxon>Eukaryota</taxon>
        <taxon>Metazoa</taxon>
        <taxon>Ecdysozoa</taxon>
        <taxon>Arthropoda</taxon>
        <taxon>Chelicerata</taxon>
        <taxon>Arachnida</taxon>
        <taxon>Araneae</taxon>
        <taxon>Araneomorphae</taxon>
        <taxon>Entelegynae</taxon>
        <taxon>Araneoidea</taxon>
        <taxon>Araneidae</taxon>
        <taxon>Araneus</taxon>
    </lineage>
</organism>
<sequence length="170" mass="19432">MKDAESLVECILNQLRNDVMDLDDCYDNEAVMAGYKTGVQKRITEKNNLAIFINCDNHSLNLVGVHSAKQDPVMVTFFGTIQALYVFFSRSTSRWEKVVSTIPITVKSESERRWSSRKEALKLVTKYLDDLLDLLHNMVEDADEILETISDAKNLCNRMLICDFLTLLGF</sequence>
<comment type="caution">
    <text evidence="1">The sequence shown here is derived from an EMBL/GenBank/DDBJ whole genome shotgun (WGS) entry which is preliminary data.</text>
</comment>
<protein>
    <recommendedName>
        <fullName evidence="3">DUF4371 domain-containing protein</fullName>
    </recommendedName>
</protein>
<name>A0A4Y2T1F2_ARAVE</name>